<feature type="region of interest" description="Disordered" evidence="1">
    <location>
        <begin position="1"/>
        <end position="83"/>
    </location>
</feature>
<evidence type="ECO:0000256" key="1">
    <source>
        <dbReference type="SAM" id="MobiDB-lite"/>
    </source>
</evidence>
<evidence type="ECO:0000313" key="5">
    <source>
        <dbReference type="Proteomes" id="UP000663873"/>
    </source>
</evidence>
<accession>A0A822CDQ7</accession>
<dbReference type="AlphaFoldDB" id="A0A822CDQ7"/>
<organism evidence="3 4">
    <name type="scientific">Rotaria socialis</name>
    <dbReference type="NCBI Taxonomy" id="392032"/>
    <lineage>
        <taxon>Eukaryota</taxon>
        <taxon>Metazoa</taxon>
        <taxon>Spiralia</taxon>
        <taxon>Gnathifera</taxon>
        <taxon>Rotifera</taxon>
        <taxon>Eurotatoria</taxon>
        <taxon>Bdelloidea</taxon>
        <taxon>Philodinida</taxon>
        <taxon>Philodinidae</taxon>
        <taxon>Rotaria</taxon>
    </lineage>
</organism>
<feature type="non-terminal residue" evidence="3">
    <location>
        <position position="1"/>
    </location>
</feature>
<feature type="non-terminal residue" evidence="3">
    <location>
        <position position="113"/>
    </location>
</feature>
<evidence type="ECO:0000313" key="2">
    <source>
        <dbReference type="EMBL" id="CAF4832680.1"/>
    </source>
</evidence>
<keyword evidence="5" id="KW-1185">Reference proteome</keyword>
<proteinExistence type="predicted"/>
<evidence type="ECO:0000313" key="3">
    <source>
        <dbReference type="EMBL" id="CAF5041117.1"/>
    </source>
</evidence>
<comment type="caution">
    <text evidence="3">The sequence shown here is derived from an EMBL/GenBank/DDBJ whole genome shotgun (WGS) entry which is preliminary data.</text>
</comment>
<sequence>SGVARSNSFTHKKHKNSFEKKSHKRSSSSIPLFNNATSGSRSSSSVTTNDSYLTPKENASLNNSREKSLNHIAESSSSSSKPLHFNLLSKSVDEQIVSLTSSNSSSSSSSNDS</sequence>
<reference evidence="3" key="1">
    <citation type="submission" date="2021-02" db="EMBL/GenBank/DDBJ databases">
        <authorList>
            <person name="Nowell W R."/>
        </authorList>
    </citation>
    <scope>NUCLEOTIDE SEQUENCE</scope>
</reference>
<gene>
    <name evidence="3" type="ORF">QYT958_LOCUS41395</name>
    <name evidence="2" type="ORF">UJA718_LOCUS42693</name>
</gene>
<dbReference type="Proteomes" id="UP000663848">
    <property type="component" value="Unassembled WGS sequence"/>
</dbReference>
<protein>
    <submittedName>
        <fullName evidence="3">Uncharacterized protein</fullName>
    </submittedName>
</protein>
<dbReference type="EMBL" id="CAJOBR010046978">
    <property type="protein sequence ID" value="CAF5041117.1"/>
    <property type="molecule type" value="Genomic_DNA"/>
</dbReference>
<feature type="compositionally biased region" description="Low complexity" evidence="1">
    <location>
        <begin position="34"/>
        <end position="51"/>
    </location>
</feature>
<evidence type="ECO:0000313" key="4">
    <source>
        <dbReference type="Proteomes" id="UP000663848"/>
    </source>
</evidence>
<name>A0A822CDQ7_9BILA</name>
<dbReference type="Proteomes" id="UP000663873">
    <property type="component" value="Unassembled WGS sequence"/>
</dbReference>
<feature type="compositionally biased region" description="Basic residues" evidence="1">
    <location>
        <begin position="10"/>
        <end position="26"/>
    </location>
</feature>
<dbReference type="EMBL" id="CAJOBP010055965">
    <property type="protein sequence ID" value="CAF4832680.1"/>
    <property type="molecule type" value="Genomic_DNA"/>
</dbReference>